<dbReference type="PROSITE" id="PS00909">
    <property type="entry name" value="MR_MLE_2"/>
    <property type="match status" value="1"/>
</dbReference>
<dbReference type="InterPro" id="IPR041338">
    <property type="entry name" value="OSBS_N"/>
</dbReference>
<dbReference type="AlphaFoldDB" id="A0A455UNX0"/>
<keyword evidence="1 4" id="KW-0479">Metal-binding</keyword>
<dbReference type="InterPro" id="IPR029065">
    <property type="entry name" value="Enolase_C-like"/>
</dbReference>
<evidence type="ECO:0000256" key="1">
    <source>
        <dbReference type="ARBA" id="ARBA00022723"/>
    </source>
</evidence>
<dbReference type="Gene3D" id="3.30.390.10">
    <property type="entry name" value="Enolase-like, N-terminal domain"/>
    <property type="match status" value="1"/>
</dbReference>
<feature type="binding site" evidence="4">
    <location>
        <position position="207"/>
    </location>
    <ligand>
        <name>Mg(2+)</name>
        <dbReference type="ChEBI" id="CHEBI:18420"/>
    </ligand>
</feature>
<feature type="domain" description="Mandelate racemase/muconate lactonizing enzyme C-terminal" evidence="6">
    <location>
        <begin position="107"/>
        <end position="203"/>
    </location>
</feature>
<dbReference type="InterPro" id="IPR036849">
    <property type="entry name" value="Enolase-like_C_sf"/>
</dbReference>
<evidence type="ECO:0000259" key="6">
    <source>
        <dbReference type="SMART" id="SM00922"/>
    </source>
</evidence>
<keyword evidence="3 4" id="KW-0456">Lyase</keyword>
<keyword evidence="4" id="KW-0474">Menaquinone biosynthesis</keyword>
<protein>
    <recommendedName>
        <fullName evidence="4 5">o-succinylbenzoate synthase</fullName>
        <shortName evidence="4">OSB synthase</shortName>
        <shortName evidence="4">OSBS</shortName>
        <ecNumber evidence="4 5">4.2.1.113</ecNumber>
    </recommendedName>
    <alternativeName>
        <fullName evidence="4">4-(2'-carboxyphenyl)-4-oxybutyric acid synthase</fullName>
    </alternativeName>
    <alternativeName>
        <fullName evidence="4">o-succinylbenzoic acid synthase</fullName>
    </alternativeName>
</protein>
<dbReference type="NCBIfam" id="NF003473">
    <property type="entry name" value="PRK05105.1"/>
    <property type="match status" value="1"/>
</dbReference>
<dbReference type="UniPathway" id="UPA00079"/>
<keyword evidence="2 4" id="KW-0460">Magnesium</keyword>
<comment type="catalytic activity">
    <reaction evidence="4">
        <text>(1R,6R)-6-hydroxy-2-succinyl-cyclohexa-2,4-diene-1-carboxylate = 2-succinylbenzoate + H2O</text>
        <dbReference type="Rhea" id="RHEA:10196"/>
        <dbReference type="ChEBI" id="CHEBI:15377"/>
        <dbReference type="ChEBI" id="CHEBI:18325"/>
        <dbReference type="ChEBI" id="CHEBI:58689"/>
        <dbReference type="EC" id="4.2.1.113"/>
    </reaction>
</comment>
<dbReference type="InterPro" id="IPR042099">
    <property type="entry name" value="ANL_N_sf"/>
</dbReference>
<dbReference type="GO" id="GO:0009063">
    <property type="term" value="P:amino acid catabolic process"/>
    <property type="evidence" value="ECO:0007669"/>
    <property type="project" value="InterPro"/>
</dbReference>
<proteinExistence type="inferred from homology"/>
<gene>
    <name evidence="4" type="primary">menC</name>
    <name evidence="7" type="ORF">HSBAA_59500</name>
</gene>
<evidence type="ECO:0000256" key="4">
    <source>
        <dbReference type="HAMAP-Rule" id="MF_00470"/>
    </source>
</evidence>
<dbReference type="Proteomes" id="UP000320231">
    <property type="component" value="Chromosome"/>
</dbReference>
<dbReference type="SFLD" id="SFLDS00001">
    <property type="entry name" value="Enolase"/>
    <property type="match status" value="1"/>
</dbReference>
<dbReference type="UniPathway" id="UPA01057">
    <property type="reaction ID" value="UER00165"/>
</dbReference>
<dbReference type="KEGG" id="hsr:HSBAA_59500"/>
<dbReference type="CDD" id="cd03320">
    <property type="entry name" value="OSBS"/>
    <property type="match status" value="1"/>
</dbReference>
<comment type="function">
    <text evidence="4">Converts 2-succinyl-6-hydroxy-2,4-cyclohexadiene-1-carboxylate (SHCHC) to 2-succinylbenzoate (OSB).</text>
</comment>
<dbReference type="InterPro" id="IPR010196">
    <property type="entry name" value="OSB_synthase_MenC1"/>
</dbReference>
<dbReference type="PANTHER" id="PTHR48073">
    <property type="entry name" value="O-SUCCINYLBENZOATE SYNTHASE-RELATED"/>
    <property type="match status" value="1"/>
</dbReference>
<comment type="pathway">
    <text evidence="4">Quinol/quinone metabolism; menaquinone biosynthesis.</text>
</comment>
<dbReference type="Pfam" id="PF13378">
    <property type="entry name" value="MR_MLE_C"/>
    <property type="match status" value="1"/>
</dbReference>
<comment type="cofactor">
    <cofactor evidence="4">
        <name>a divalent metal cation</name>
        <dbReference type="ChEBI" id="CHEBI:60240"/>
    </cofactor>
</comment>
<evidence type="ECO:0000256" key="5">
    <source>
        <dbReference type="NCBIfam" id="TIGR01927"/>
    </source>
</evidence>
<sequence length="519" mass="57556">MQLALYRYSLPFRQPLMFKGQRLAHREGLLVSINGQWGEIAPLPGFSNESLAEAEAESLACLTAMSRGEKVSLTLPSVQFGFDCAQRSWPNNLSAPLPPYPLLQGAPAELIESFSTANWQASPPSRLKLKVARYAMEEELALIEQLAKWLPATQLILDANGGWTHKEAQRFCERLPLEHIDYLEEPCAAFADTIAVADATGVAIALDETLSRREKWYCHPQLKTLVIKPMLIGSLRDCEALVQRARAGNLRVVISSSFESDLGLGLLARLASEWAPNEPPGLDTGHWLTERIITATGEVMTENLHCLSKMEKFSVKDTCPIHYWAKETPTHIAIEAGSVMLSYRTLNRRVASLAQQLARKGFVPGDRLVVPAKGSLESLLLAWACLRAGVVFCPLNPAFPVTQQLKLANRLQADRVCQTESDDDYSSQLTPITLDFLAEANVGEPTELDGSQLCNTILPLALAARLRRCYIVWPITWLPRVVQRRLYPLIKTVAGCFRCRCFILAATLSRFVFFSPVGG</sequence>
<dbReference type="InterPro" id="IPR013342">
    <property type="entry name" value="Mandelate_racemase_C"/>
</dbReference>
<dbReference type="SFLD" id="SFLDF00009">
    <property type="entry name" value="o-succinylbenzoate_synthase"/>
    <property type="match status" value="1"/>
</dbReference>
<dbReference type="InterPro" id="IPR000873">
    <property type="entry name" value="AMP-dep_synth/lig_dom"/>
</dbReference>
<feature type="active site" description="Proton acceptor" evidence="4">
    <location>
        <position position="228"/>
    </location>
</feature>
<dbReference type="Pfam" id="PF00501">
    <property type="entry name" value="AMP-binding"/>
    <property type="match status" value="1"/>
</dbReference>
<dbReference type="Gene3D" id="3.40.50.12780">
    <property type="entry name" value="N-terminal domain of ligase-like"/>
    <property type="match status" value="1"/>
</dbReference>
<accession>A0A455UNX0</accession>
<dbReference type="GO" id="GO:0009234">
    <property type="term" value="P:menaquinone biosynthetic process"/>
    <property type="evidence" value="ECO:0007669"/>
    <property type="project" value="UniProtKB-UniRule"/>
</dbReference>
<dbReference type="SMART" id="SM00922">
    <property type="entry name" value="MR_MLE"/>
    <property type="match status" value="1"/>
</dbReference>
<dbReference type="SUPFAM" id="SSF54826">
    <property type="entry name" value="Enolase N-terminal domain-like"/>
    <property type="match status" value="1"/>
</dbReference>
<dbReference type="SUPFAM" id="SSF56801">
    <property type="entry name" value="Acetyl-CoA synthetase-like"/>
    <property type="match status" value="1"/>
</dbReference>
<evidence type="ECO:0000256" key="2">
    <source>
        <dbReference type="ARBA" id="ARBA00022842"/>
    </source>
</evidence>
<name>A0A455UNX0_9GAMM</name>
<dbReference type="SUPFAM" id="SSF51604">
    <property type="entry name" value="Enolase C-terminal domain-like"/>
    <property type="match status" value="1"/>
</dbReference>
<dbReference type="EC" id="4.2.1.113" evidence="4 5"/>
<dbReference type="GO" id="GO:0043748">
    <property type="term" value="F:O-succinylbenzoate synthase activity"/>
    <property type="evidence" value="ECO:0007669"/>
    <property type="project" value="UniProtKB-EC"/>
</dbReference>
<feature type="active site" description="Proton donor" evidence="4">
    <location>
        <position position="130"/>
    </location>
</feature>
<evidence type="ECO:0000256" key="3">
    <source>
        <dbReference type="ARBA" id="ARBA00023239"/>
    </source>
</evidence>
<dbReference type="NCBIfam" id="TIGR01927">
    <property type="entry name" value="menC_gam_Gplu"/>
    <property type="match status" value="1"/>
</dbReference>
<reference evidence="7 8" key="1">
    <citation type="journal article" date="2019" name="Microbiol. Resour. Announc.">
        <title>Complete Genome Sequence of Halomonas sulfidaeris Strain Esulfide1 Isolated from a Metal Sulfide Rock at a Depth of 2,200 Meters, Obtained Using Nanopore Sequencing.</title>
        <authorList>
            <person name="Saito M."/>
            <person name="Nishigata A."/>
            <person name="Galipon J."/>
            <person name="Arakawa K."/>
        </authorList>
    </citation>
    <scope>NUCLEOTIDE SEQUENCE [LARGE SCALE GENOMIC DNA]</scope>
    <source>
        <strain evidence="7 8">ATCC BAA-803</strain>
    </source>
</reference>
<dbReference type="GO" id="GO:0000287">
    <property type="term" value="F:magnesium ion binding"/>
    <property type="evidence" value="ECO:0007669"/>
    <property type="project" value="UniProtKB-UniRule"/>
</dbReference>
<dbReference type="SFLD" id="SFLDG00180">
    <property type="entry name" value="muconate_cycloisomerase"/>
    <property type="match status" value="1"/>
</dbReference>
<feature type="binding site" evidence="4">
    <location>
        <position position="184"/>
    </location>
    <ligand>
        <name>Mg(2+)</name>
        <dbReference type="ChEBI" id="CHEBI:18420"/>
    </ligand>
</feature>
<dbReference type="PANTHER" id="PTHR48073:SF2">
    <property type="entry name" value="O-SUCCINYLBENZOATE SYNTHASE"/>
    <property type="match status" value="1"/>
</dbReference>
<dbReference type="Pfam" id="PF21508">
    <property type="entry name" value="MenC_N"/>
    <property type="match status" value="1"/>
</dbReference>
<evidence type="ECO:0000313" key="7">
    <source>
        <dbReference type="EMBL" id="BBI64644.1"/>
    </source>
</evidence>
<dbReference type="EMBL" id="AP019514">
    <property type="protein sequence ID" value="BBI64644.1"/>
    <property type="molecule type" value="Genomic_DNA"/>
</dbReference>
<dbReference type="HAMAP" id="MF_00470">
    <property type="entry name" value="MenC_1"/>
    <property type="match status" value="1"/>
</dbReference>
<comment type="similarity">
    <text evidence="4">Belongs to the mandelate racemase/muconate lactonizing enzyme family. MenC type 1 subfamily.</text>
</comment>
<comment type="pathway">
    <text evidence="4">Quinol/quinone metabolism; 1,4-dihydroxy-2-naphthoate biosynthesis; 1,4-dihydroxy-2-naphthoate from chorismate: step 4/7.</text>
</comment>
<organism evidence="7 8">
    <name type="scientific">Vreelandella sulfidaeris</name>
    <dbReference type="NCBI Taxonomy" id="115553"/>
    <lineage>
        <taxon>Bacteria</taxon>
        <taxon>Pseudomonadati</taxon>
        <taxon>Pseudomonadota</taxon>
        <taxon>Gammaproteobacteria</taxon>
        <taxon>Oceanospirillales</taxon>
        <taxon>Halomonadaceae</taxon>
        <taxon>Vreelandella</taxon>
    </lineage>
</organism>
<dbReference type="InterPro" id="IPR029017">
    <property type="entry name" value="Enolase-like_N"/>
</dbReference>
<dbReference type="InterPro" id="IPR018110">
    <property type="entry name" value="Mandel_Rmase/mucon_lact_enz_CS"/>
</dbReference>
<feature type="binding site" evidence="4">
    <location>
        <position position="158"/>
    </location>
    <ligand>
        <name>Mg(2+)</name>
        <dbReference type="ChEBI" id="CHEBI:18420"/>
    </ligand>
</feature>
<dbReference type="Gene3D" id="3.20.20.120">
    <property type="entry name" value="Enolase-like C-terminal domain"/>
    <property type="match status" value="1"/>
</dbReference>
<evidence type="ECO:0000313" key="8">
    <source>
        <dbReference type="Proteomes" id="UP000320231"/>
    </source>
</evidence>